<dbReference type="PANTHER" id="PTHR28208">
    <property type="entry name" value="PHOSPHATIDATE PHOSPHATASE APP1"/>
    <property type="match status" value="1"/>
</dbReference>
<protein>
    <submittedName>
        <fullName evidence="2">Phosphatase</fullName>
    </submittedName>
</protein>
<feature type="domain" description="Phosphatidate phosphatase APP1 catalytic" evidence="1">
    <location>
        <begin position="156"/>
        <end position="319"/>
    </location>
</feature>
<accession>A0A918BYM7</accession>
<dbReference type="InterPro" id="IPR019236">
    <property type="entry name" value="APP1_cat"/>
</dbReference>
<keyword evidence="3" id="KW-1185">Reference proteome</keyword>
<gene>
    <name evidence="2" type="ORF">GCM10008957_04660</name>
</gene>
<dbReference type="PANTHER" id="PTHR28208:SF3">
    <property type="entry name" value="PHOSPHATIDATE PHOSPHATASE APP1"/>
    <property type="match status" value="1"/>
</dbReference>
<evidence type="ECO:0000259" key="1">
    <source>
        <dbReference type="Pfam" id="PF09949"/>
    </source>
</evidence>
<dbReference type="Pfam" id="PF09949">
    <property type="entry name" value="APP1_cat"/>
    <property type="match status" value="1"/>
</dbReference>
<dbReference type="EMBL" id="BMQL01000001">
    <property type="protein sequence ID" value="GGQ95354.1"/>
    <property type="molecule type" value="Genomic_DNA"/>
</dbReference>
<evidence type="ECO:0000313" key="3">
    <source>
        <dbReference type="Proteomes" id="UP000603865"/>
    </source>
</evidence>
<organism evidence="2 3">
    <name type="scientific">Deinococcus ruber</name>
    <dbReference type="NCBI Taxonomy" id="1848197"/>
    <lineage>
        <taxon>Bacteria</taxon>
        <taxon>Thermotogati</taxon>
        <taxon>Deinococcota</taxon>
        <taxon>Deinococci</taxon>
        <taxon>Deinococcales</taxon>
        <taxon>Deinococcaceae</taxon>
        <taxon>Deinococcus</taxon>
    </lineage>
</organism>
<sequence>MFRPLVPLIERGAMALDRFFSRALHSRRARGRLSILSYCGWGSPEAVELTGRVVLPRTLRPPQNADPRWRNFGNIVRRLLSREISGVEVHGTLAGAEASSVSDEDGFFTLKFVLPPSGLALWPLDIGWHTAELTIPGREGVSKATVQVIDDRRCAYGVISDLDDTVIQSDVTSVGRMLFTVLTGNARTRSPFPGVGALYRALVRHASTAVPAAGTPTPPAKLRNPVFYVSSSPWNFFDLLWQFLEYRRIPLGPLFLRNWGADLLGGHATYKLAVIERIFTAYPRLRFVLAGDSGEHDPEIYAEVVRKFPGRVLGIYIRDVSQGQEHDRVLGLREELSRLGVDMVLARDSFAAASHAMALGLITPGELRSVAQSVEKSLHLKVLPF</sequence>
<dbReference type="Proteomes" id="UP000603865">
    <property type="component" value="Unassembled WGS sequence"/>
</dbReference>
<name>A0A918BYM7_9DEIO</name>
<dbReference type="InterPro" id="IPR052935">
    <property type="entry name" value="Mg2+_PAP"/>
</dbReference>
<dbReference type="GO" id="GO:0008195">
    <property type="term" value="F:phosphatidate phosphatase activity"/>
    <property type="evidence" value="ECO:0007669"/>
    <property type="project" value="InterPro"/>
</dbReference>
<reference evidence="2" key="2">
    <citation type="submission" date="2020-09" db="EMBL/GenBank/DDBJ databases">
        <authorList>
            <person name="Sun Q."/>
            <person name="Ohkuma M."/>
        </authorList>
    </citation>
    <scope>NUCLEOTIDE SEQUENCE</scope>
    <source>
        <strain evidence="2">JCM 31311</strain>
    </source>
</reference>
<reference evidence="2" key="1">
    <citation type="journal article" date="2014" name="Int. J. Syst. Evol. Microbiol.">
        <title>Complete genome sequence of Corynebacterium casei LMG S-19264T (=DSM 44701T), isolated from a smear-ripened cheese.</title>
        <authorList>
            <consortium name="US DOE Joint Genome Institute (JGI-PGF)"/>
            <person name="Walter F."/>
            <person name="Albersmeier A."/>
            <person name="Kalinowski J."/>
            <person name="Ruckert C."/>
        </authorList>
    </citation>
    <scope>NUCLEOTIDE SEQUENCE</scope>
    <source>
        <strain evidence="2">JCM 31311</strain>
    </source>
</reference>
<dbReference type="AlphaFoldDB" id="A0A918BYM7"/>
<evidence type="ECO:0000313" key="2">
    <source>
        <dbReference type="EMBL" id="GGQ95354.1"/>
    </source>
</evidence>
<comment type="caution">
    <text evidence="2">The sequence shown here is derived from an EMBL/GenBank/DDBJ whole genome shotgun (WGS) entry which is preliminary data.</text>
</comment>
<proteinExistence type="predicted"/>